<evidence type="ECO:0000313" key="2">
    <source>
        <dbReference type="EMBL" id="KAF2148549.1"/>
    </source>
</evidence>
<comment type="caution">
    <text evidence="2">The sequence shown here is derived from an EMBL/GenBank/DDBJ whole genome shotgun (WGS) entry which is preliminary data.</text>
</comment>
<dbReference type="EMBL" id="ML996093">
    <property type="protein sequence ID" value="KAF2148549.1"/>
    <property type="molecule type" value="Genomic_DNA"/>
</dbReference>
<organism evidence="2 3">
    <name type="scientific">Myriangium duriaei CBS 260.36</name>
    <dbReference type="NCBI Taxonomy" id="1168546"/>
    <lineage>
        <taxon>Eukaryota</taxon>
        <taxon>Fungi</taxon>
        <taxon>Dikarya</taxon>
        <taxon>Ascomycota</taxon>
        <taxon>Pezizomycotina</taxon>
        <taxon>Dothideomycetes</taxon>
        <taxon>Dothideomycetidae</taxon>
        <taxon>Myriangiales</taxon>
        <taxon>Myriangiaceae</taxon>
        <taxon>Myriangium</taxon>
    </lineage>
</organism>
<evidence type="ECO:0000259" key="1">
    <source>
        <dbReference type="Pfam" id="PF20150"/>
    </source>
</evidence>
<feature type="domain" description="2EXR" evidence="1">
    <location>
        <begin position="17"/>
        <end position="101"/>
    </location>
</feature>
<proteinExistence type="predicted"/>
<keyword evidence="3" id="KW-1185">Reference proteome</keyword>
<dbReference type="Proteomes" id="UP000799439">
    <property type="component" value="Unassembled WGS sequence"/>
</dbReference>
<dbReference type="PANTHER" id="PTHR35910:SF1">
    <property type="entry name" value="2EXR DOMAIN-CONTAINING PROTEIN"/>
    <property type="match status" value="1"/>
</dbReference>
<accession>A0A9P4IXA2</accession>
<dbReference type="AlphaFoldDB" id="A0A9P4IXA2"/>
<reference evidence="2" key="1">
    <citation type="journal article" date="2020" name="Stud. Mycol.">
        <title>101 Dothideomycetes genomes: a test case for predicting lifestyles and emergence of pathogens.</title>
        <authorList>
            <person name="Haridas S."/>
            <person name="Albert R."/>
            <person name="Binder M."/>
            <person name="Bloem J."/>
            <person name="Labutti K."/>
            <person name="Salamov A."/>
            <person name="Andreopoulos B."/>
            <person name="Baker S."/>
            <person name="Barry K."/>
            <person name="Bills G."/>
            <person name="Bluhm B."/>
            <person name="Cannon C."/>
            <person name="Castanera R."/>
            <person name="Culley D."/>
            <person name="Daum C."/>
            <person name="Ezra D."/>
            <person name="Gonzalez J."/>
            <person name="Henrissat B."/>
            <person name="Kuo A."/>
            <person name="Liang C."/>
            <person name="Lipzen A."/>
            <person name="Lutzoni F."/>
            <person name="Magnuson J."/>
            <person name="Mondo S."/>
            <person name="Nolan M."/>
            <person name="Ohm R."/>
            <person name="Pangilinan J."/>
            <person name="Park H.-J."/>
            <person name="Ramirez L."/>
            <person name="Alfaro M."/>
            <person name="Sun H."/>
            <person name="Tritt A."/>
            <person name="Yoshinaga Y."/>
            <person name="Zwiers L.-H."/>
            <person name="Turgeon B."/>
            <person name="Goodwin S."/>
            <person name="Spatafora J."/>
            <person name="Crous P."/>
            <person name="Grigoriev I."/>
        </authorList>
    </citation>
    <scope>NUCLEOTIDE SEQUENCE</scope>
    <source>
        <strain evidence="2">CBS 260.36</strain>
    </source>
</reference>
<evidence type="ECO:0000313" key="3">
    <source>
        <dbReference type="Proteomes" id="UP000799439"/>
    </source>
</evidence>
<name>A0A9P4IXA2_9PEZI</name>
<dbReference type="PANTHER" id="PTHR35910">
    <property type="entry name" value="2EXR DOMAIN-CONTAINING PROTEIN"/>
    <property type="match status" value="1"/>
</dbReference>
<gene>
    <name evidence="2" type="ORF">K461DRAFT_65710</name>
</gene>
<sequence length="288" mass="32633">MPSFSPTMANPPPTPTFHPFPCLPPELRLKIWRLTLPGVGPSLCAFPAEFPGIDKILCHYHILWNISPGGEFKLNLHDERIIHPLPAAARACREARASILRFAASSPCVCMIQRKEQKEDDLGFFFPLIDLSDVRKYLLVRPAFDSARDVLYFRNLQWMDNMRIGLDELRAHLTLAVPELALKQDRVSVLRLLEAGSLLHIVDSSVNPILQGSREICTGQGGYWKLNVKERRFDFTSGQDGGKNEKLDKEVQDLVRDCIERGMTSAEIRYVVIVPRARDGRDFKEAAK</sequence>
<dbReference type="InterPro" id="IPR045518">
    <property type="entry name" value="2EXR"/>
</dbReference>
<protein>
    <recommendedName>
        <fullName evidence="1">2EXR domain-containing protein</fullName>
    </recommendedName>
</protein>
<dbReference type="Pfam" id="PF20150">
    <property type="entry name" value="2EXR"/>
    <property type="match status" value="1"/>
</dbReference>